<evidence type="ECO:0000313" key="2">
    <source>
        <dbReference type="EMBL" id="GAA2037694.1"/>
    </source>
</evidence>
<feature type="region of interest" description="Disordered" evidence="1">
    <location>
        <begin position="1"/>
        <end position="30"/>
    </location>
</feature>
<evidence type="ECO:0000256" key="1">
    <source>
        <dbReference type="SAM" id="MobiDB-lite"/>
    </source>
</evidence>
<keyword evidence="3" id="KW-1185">Reference proteome</keyword>
<proteinExistence type="predicted"/>
<gene>
    <name evidence="2" type="ORF">GCM10009839_43780</name>
</gene>
<evidence type="ECO:0000313" key="3">
    <source>
        <dbReference type="Proteomes" id="UP001500751"/>
    </source>
</evidence>
<protein>
    <submittedName>
        <fullName evidence="2">Uncharacterized protein</fullName>
    </submittedName>
</protein>
<organism evidence="2 3">
    <name type="scientific">Catenulispora yoronensis</name>
    <dbReference type="NCBI Taxonomy" id="450799"/>
    <lineage>
        <taxon>Bacteria</taxon>
        <taxon>Bacillati</taxon>
        <taxon>Actinomycetota</taxon>
        <taxon>Actinomycetes</taxon>
        <taxon>Catenulisporales</taxon>
        <taxon>Catenulisporaceae</taxon>
        <taxon>Catenulispora</taxon>
    </lineage>
</organism>
<comment type="caution">
    <text evidence="2">The sequence shown here is derived from an EMBL/GenBank/DDBJ whole genome shotgun (WGS) entry which is preliminary data.</text>
</comment>
<sequence length="63" mass="6988">MTPIHCSLGQGIDQIAKRRSMPQPDTNLPEPVKRLVDGFWHGKREPVTLGEIHSVGVKDSQAK</sequence>
<reference evidence="2 3" key="1">
    <citation type="journal article" date="2019" name="Int. J. Syst. Evol. Microbiol.">
        <title>The Global Catalogue of Microorganisms (GCM) 10K type strain sequencing project: providing services to taxonomists for standard genome sequencing and annotation.</title>
        <authorList>
            <consortium name="The Broad Institute Genomics Platform"/>
            <consortium name="The Broad Institute Genome Sequencing Center for Infectious Disease"/>
            <person name="Wu L."/>
            <person name="Ma J."/>
        </authorList>
    </citation>
    <scope>NUCLEOTIDE SEQUENCE [LARGE SCALE GENOMIC DNA]</scope>
    <source>
        <strain evidence="2 3">JCM 16014</strain>
    </source>
</reference>
<dbReference type="EMBL" id="BAAAQN010000025">
    <property type="protein sequence ID" value="GAA2037694.1"/>
    <property type="molecule type" value="Genomic_DNA"/>
</dbReference>
<dbReference type="Proteomes" id="UP001500751">
    <property type="component" value="Unassembled WGS sequence"/>
</dbReference>
<accession>A0ABN2UHB2</accession>
<name>A0ABN2UHB2_9ACTN</name>